<gene>
    <name evidence="7" type="ORF">P43SY_009002</name>
</gene>
<evidence type="ECO:0000256" key="3">
    <source>
        <dbReference type="ARBA" id="ARBA00022448"/>
    </source>
</evidence>
<dbReference type="SUPFAM" id="SSF48371">
    <property type="entry name" value="ARM repeat"/>
    <property type="match status" value="1"/>
</dbReference>
<name>A0AAD5LM79_PYTIN</name>
<keyword evidence="3" id="KW-0813">Transport</keyword>
<dbReference type="EMBL" id="JAKCXM010000079">
    <property type="protein sequence ID" value="KAJ0403554.1"/>
    <property type="molecule type" value="Genomic_DNA"/>
</dbReference>
<dbReference type="GO" id="GO:0005829">
    <property type="term" value="C:cytosol"/>
    <property type="evidence" value="ECO:0007669"/>
    <property type="project" value="TreeGrafter"/>
</dbReference>
<dbReference type="GO" id="GO:0006606">
    <property type="term" value="P:protein import into nucleus"/>
    <property type="evidence" value="ECO:0007669"/>
    <property type="project" value="TreeGrafter"/>
</dbReference>
<comment type="similarity">
    <text evidence="2">Belongs to the importin beta family.</text>
</comment>
<organism evidence="7 8">
    <name type="scientific">Pythium insidiosum</name>
    <name type="common">Pythiosis disease agent</name>
    <dbReference type="NCBI Taxonomy" id="114742"/>
    <lineage>
        <taxon>Eukaryota</taxon>
        <taxon>Sar</taxon>
        <taxon>Stramenopiles</taxon>
        <taxon>Oomycota</taxon>
        <taxon>Peronosporomycetes</taxon>
        <taxon>Pythiales</taxon>
        <taxon>Pythiaceae</taxon>
        <taxon>Pythium</taxon>
    </lineage>
</organism>
<dbReference type="PANTHER" id="PTHR10997">
    <property type="entry name" value="IMPORTIN-7, 8, 11"/>
    <property type="match status" value="1"/>
</dbReference>
<feature type="domain" description="Importin N-terminal" evidence="6">
    <location>
        <begin position="26"/>
        <end position="108"/>
    </location>
</feature>
<dbReference type="InterPro" id="IPR058669">
    <property type="entry name" value="TPR_IPO7/11-like"/>
</dbReference>
<dbReference type="GO" id="GO:0005635">
    <property type="term" value="C:nuclear envelope"/>
    <property type="evidence" value="ECO:0007669"/>
    <property type="project" value="TreeGrafter"/>
</dbReference>
<dbReference type="PROSITE" id="PS50166">
    <property type="entry name" value="IMPORTIN_B_NT"/>
    <property type="match status" value="1"/>
</dbReference>
<keyword evidence="4" id="KW-0539">Nucleus</keyword>
<proteinExistence type="inferred from homology"/>
<dbReference type="InterPro" id="IPR001494">
    <property type="entry name" value="Importin-beta_N"/>
</dbReference>
<evidence type="ECO:0000259" key="6">
    <source>
        <dbReference type="PROSITE" id="PS50166"/>
    </source>
</evidence>
<dbReference type="Pfam" id="PF25758">
    <property type="entry name" value="TPR_IPO11"/>
    <property type="match status" value="1"/>
</dbReference>
<evidence type="ECO:0000256" key="1">
    <source>
        <dbReference type="ARBA" id="ARBA00004123"/>
    </source>
</evidence>
<feature type="region of interest" description="Disordered" evidence="5">
    <location>
        <begin position="945"/>
        <end position="975"/>
    </location>
</feature>
<dbReference type="Gene3D" id="1.25.10.10">
    <property type="entry name" value="Leucine-rich Repeat Variant"/>
    <property type="match status" value="1"/>
</dbReference>
<dbReference type="PANTHER" id="PTHR10997:SF70">
    <property type="entry name" value="IMPORTIN N-TERMINAL DOMAIN-CONTAINING PROTEIN"/>
    <property type="match status" value="1"/>
</dbReference>
<evidence type="ECO:0000256" key="2">
    <source>
        <dbReference type="ARBA" id="ARBA00007991"/>
    </source>
</evidence>
<protein>
    <recommendedName>
        <fullName evidence="6">Importin N-terminal domain-containing protein</fullName>
    </recommendedName>
</protein>
<sequence length="1028" mass="112172">MATTAEDEVAALLQLLARSLAADADADKQLDALHRQPLSAALLGGLVARVLPPAATASTASTALPADVRLLACLWLKQYLKRSWKQLRHWSDAERADLRQRLLAAALQEPQPTMALHLSLAVAIVARSDFPAAWTPEQLFAPVLQPLRHDAVASLDQQQQQQQRGVEVAYRVVKELSTRRLMQHRKQFAALAVELLPLVLPHWCATAQRLSPVAATTAQHLLTTTKLLATLLLHAFRDLVAGACSQHVHAAFVHMYEQLERVLALRGAAGVDPAAVALLDRVSYRVARVVVETQKAYPIEFRALLAPFLELFWCVLSAPVATADGARRLQLEALQFMTNVWSCRLYKRESLQSPDGSTALLARVITAAGDVALTDAMVLEAQAALQAFFDRARLEALVERVVLQFMRLQPSDVDDWRDDPEAFVTLAESLTPAESLRVCAENLFLTLLEHARAETIPVLTRLTAAATASLAQLPDGDPVDATLDVDAVLLALGLGCYDLHECFDFEPWFLQHLVPLLVADARGLPVLRARVVWLVSCWLAQLTAAVRVPLYDALLCAAAQTSDAALQRRVLQTLEAMLSDWGFDADAFLPFLPRAIERLVAFFPLARASDSKLKVLGCLEALVRACGPRIASASAQLSAPLPAMWHAGGEAESLVRAQILQLLAALLRAVRDASELEALHAMSLQVIALATDVRNPDELFLMESGLELWVESVAAARQYSDALHALFPNAVRLLDRDLEHVRLVLTLLERYVRLGGAAFWQTYHADVQRLWLGVVGNVKLEAARQLARTLELVLALGDSAEATRALVASCAPVLQRLVAACVAFQRRDDARESQGVITAYLGVLARLWVVAAGQPRVVVVDVLGGDLPTLLALLELWLHQAFTVAPASLRLPQRRLWAAGLCCVLDAPEPQVLERLGQILEACVEVVDAEAEEASERAREAEALLAKEAGDNDDDDDDDENRGGRGAAHRAFHRHHTRARESDVLDVDVDLRALAQTKLAAVAAHVGPAAFAQLLQTVDASVLQRLQS</sequence>
<evidence type="ECO:0000256" key="5">
    <source>
        <dbReference type="SAM" id="MobiDB-lite"/>
    </source>
</evidence>
<comment type="caution">
    <text evidence="7">The sequence shown here is derived from an EMBL/GenBank/DDBJ whole genome shotgun (WGS) entry which is preliminary data.</text>
</comment>
<dbReference type="AlphaFoldDB" id="A0AAD5LM79"/>
<feature type="compositionally biased region" description="Acidic residues" evidence="5">
    <location>
        <begin position="951"/>
        <end position="960"/>
    </location>
</feature>
<comment type="subcellular location">
    <subcellularLocation>
        <location evidence="1">Nucleus</location>
    </subcellularLocation>
</comment>
<dbReference type="GO" id="GO:0031267">
    <property type="term" value="F:small GTPase binding"/>
    <property type="evidence" value="ECO:0007669"/>
    <property type="project" value="InterPro"/>
</dbReference>
<dbReference type="Proteomes" id="UP001209570">
    <property type="component" value="Unassembled WGS sequence"/>
</dbReference>
<dbReference type="InterPro" id="IPR011989">
    <property type="entry name" value="ARM-like"/>
</dbReference>
<evidence type="ECO:0000256" key="4">
    <source>
        <dbReference type="ARBA" id="ARBA00023242"/>
    </source>
</evidence>
<dbReference type="InterPro" id="IPR016024">
    <property type="entry name" value="ARM-type_fold"/>
</dbReference>
<accession>A0AAD5LM79</accession>
<evidence type="ECO:0000313" key="8">
    <source>
        <dbReference type="Proteomes" id="UP001209570"/>
    </source>
</evidence>
<keyword evidence="8" id="KW-1185">Reference proteome</keyword>
<reference evidence="7" key="1">
    <citation type="submission" date="2021-12" db="EMBL/GenBank/DDBJ databases">
        <title>Prjna785345.</title>
        <authorList>
            <person name="Rujirawat T."/>
            <person name="Krajaejun T."/>
        </authorList>
    </citation>
    <scope>NUCLEOTIDE SEQUENCE</scope>
    <source>
        <strain evidence="7">Pi057C3</strain>
    </source>
</reference>
<evidence type="ECO:0000313" key="7">
    <source>
        <dbReference type="EMBL" id="KAJ0403554.1"/>
    </source>
</evidence>